<keyword evidence="6 7" id="KW-0472">Membrane</keyword>
<evidence type="ECO:0000256" key="4">
    <source>
        <dbReference type="ARBA" id="ARBA00022692"/>
    </source>
</evidence>
<dbReference type="InParanoid" id="A0A6M4H4K9"/>
<dbReference type="Proteomes" id="UP000503096">
    <property type="component" value="Chromosome"/>
</dbReference>
<feature type="transmembrane region" description="Helical" evidence="7">
    <location>
        <begin position="232"/>
        <end position="259"/>
    </location>
</feature>
<evidence type="ECO:0000256" key="5">
    <source>
        <dbReference type="ARBA" id="ARBA00022989"/>
    </source>
</evidence>
<keyword evidence="5 7" id="KW-1133">Transmembrane helix</keyword>
<evidence type="ECO:0000256" key="6">
    <source>
        <dbReference type="ARBA" id="ARBA00023136"/>
    </source>
</evidence>
<keyword evidence="8" id="KW-0449">Lipoprotein</keyword>
<accession>A0A6M4H4K9</accession>
<comment type="similarity">
    <text evidence="1 7">Belongs to the Lgt family.</text>
</comment>
<comment type="function">
    <text evidence="7">Catalyzes the transfer of the diacylglyceryl group from phosphatidylglycerol to the sulfhydryl group of the N-terminal cysteine of a prolipoprotein, the first step in the formation of mature lipoproteins.</text>
</comment>
<evidence type="ECO:0000256" key="2">
    <source>
        <dbReference type="ARBA" id="ARBA00022475"/>
    </source>
</evidence>
<feature type="transmembrane region" description="Helical" evidence="7">
    <location>
        <begin position="178"/>
        <end position="196"/>
    </location>
</feature>
<feature type="binding site" evidence="7">
    <location>
        <position position="140"/>
    </location>
    <ligand>
        <name>a 1,2-diacyl-sn-glycero-3-phospho-(1'-sn-glycerol)</name>
        <dbReference type="ChEBI" id="CHEBI:64716"/>
    </ligand>
</feature>
<dbReference type="EC" id="2.5.1.145" evidence="7"/>
<dbReference type="InterPro" id="IPR001640">
    <property type="entry name" value="Lgt"/>
</dbReference>
<comment type="catalytic activity">
    <reaction evidence="7">
        <text>L-cysteinyl-[prolipoprotein] + a 1,2-diacyl-sn-glycero-3-phospho-(1'-sn-glycerol) = an S-1,2-diacyl-sn-glyceryl-L-cysteinyl-[prolipoprotein] + sn-glycerol 1-phosphate + H(+)</text>
        <dbReference type="Rhea" id="RHEA:56712"/>
        <dbReference type="Rhea" id="RHEA-COMP:14679"/>
        <dbReference type="Rhea" id="RHEA-COMP:14680"/>
        <dbReference type="ChEBI" id="CHEBI:15378"/>
        <dbReference type="ChEBI" id="CHEBI:29950"/>
        <dbReference type="ChEBI" id="CHEBI:57685"/>
        <dbReference type="ChEBI" id="CHEBI:64716"/>
        <dbReference type="ChEBI" id="CHEBI:140658"/>
        <dbReference type="EC" id="2.5.1.145"/>
    </reaction>
</comment>
<dbReference type="FunCoup" id="A0A6M4H4K9">
    <property type="interactions" value="358"/>
</dbReference>
<dbReference type="PANTHER" id="PTHR30589">
    <property type="entry name" value="PROLIPOPROTEIN DIACYLGLYCERYL TRANSFERASE"/>
    <property type="match status" value="1"/>
</dbReference>
<keyword evidence="9" id="KW-1185">Reference proteome</keyword>
<dbReference type="Pfam" id="PF01790">
    <property type="entry name" value="LGT"/>
    <property type="match status" value="1"/>
</dbReference>
<dbReference type="HAMAP" id="MF_01147">
    <property type="entry name" value="Lgt"/>
    <property type="match status" value="1"/>
</dbReference>
<proteinExistence type="inferred from homology"/>
<evidence type="ECO:0000256" key="3">
    <source>
        <dbReference type="ARBA" id="ARBA00022679"/>
    </source>
</evidence>
<dbReference type="AlphaFoldDB" id="A0A6M4H4K9"/>
<name>A0A6M4H4K9_9PROT</name>
<protein>
    <recommendedName>
        <fullName evidence="7">Phosphatidylglycerol--prolipoprotein diacylglyceryl transferase</fullName>
        <ecNumber evidence="7">2.5.1.145</ecNumber>
    </recommendedName>
</protein>
<comment type="pathway">
    <text evidence="7">Protein modification; lipoprotein biosynthesis (diacylglyceryl transfer).</text>
</comment>
<keyword evidence="2 7" id="KW-1003">Cell membrane</keyword>
<comment type="subcellular location">
    <subcellularLocation>
        <location evidence="7">Cell membrane</location>
        <topology evidence="7">Multi-pass membrane protein</topology>
    </subcellularLocation>
</comment>
<evidence type="ECO:0000256" key="7">
    <source>
        <dbReference type="HAMAP-Rule" id="MF_01147"/>
    </source>
</evidence>
<dbReference type="RefSeq" id="WP_171159995.1">
    <property type="nucleotide sequence ID" value="NZ_CP053073.1"/>
</dbReference>
<dbReference type="NCBIfam" id="TIGR00544">
    <property type="entry name" value="lgt"/>
    <property type="match status" value="1"/>
</dbReference>
<dbReference type="PROSITE" id="PS01311">
    <property type="entry name" value="LGT"/>
    <property type="match status" value="1"/>
</dbReference>
<feature type="transmembrane region" description="Helical" evidence="7">
    <location>
        <begin position="20"/>
        <end position="37"/>
    </location>
</feature>
<dbReference type="GO" id="GO:0042158">
    <property type="term" value="P:lipoprotein biosynthetic process"/>
    <property type="evidence" value="ECO:0007669"/>
    <property type="project" value="UniProtKB-UniRule"/>
</dbReference>
<feature type="transmembrane region" description="Helical" evidence="7">
    <location>
        <begin position="97"/>
        <end position="114"/>
    </location>
</feature>
<evidence type="ECO:0000256" key="1">
    <source>
        <dbReference type="ARBA" id="ARBA00007150"/>
    </source>
</evidence>
<gene>
    <name evidence="7 8" type="primary">lgt</name>
    <name evidence="8" type="ORF">DSM104440_00227</name>
</gene>
<feature type="transmembrane region" description="Helical" evidence="7">
    <location>
        <begin position="202"/>
        <end position="220"/>
    </location>
</feature>
<keyword evidence="4 7" id="KW-0812">Transmembrane</keyword>
<dbReference type="GO" id="GO:0008961">
    <property type="term" value="F:phosphatidylglycerol-prolipoprotein diacylglyceryl transferase activity"/>
    <property type="evidence" value="ECO:0007669"/>
    <property type="project" value="UniProtKB-UniRule"/>
</dbReference>
<dbReference type="EMBL" id="CP053073">
    <property type="protein sequence ID" value="QJR13444.1"/>
    <property type="molecule type" value="Genomic_DNA"/>
</dbReference>
<sequence>MLVHPQIDPIIFSVGPVAVRWYGLMYVIAFVAFVTLAKVRIRRGLVPTLVESDIDDLLLYGVLGVIVGGRLGQVLFYEPGYYFENPIEIVKVWKGGLSFHGGFLGVLTAVWIFCHRRGKRWLAVMDAVAPAVPPGIAAGRLGNFINQELPGRVTDVPWGMWFPAIDPGGPVARHPSQLYQVGLEGLALFFILWWFASKPRPVGAISGVFLVGYGVFRSVAEFVRQPEASVQGVFLGVTLGQWLSLPMVLVGIAMIAWAYKKQPLSS</sequence>
<reference evidence="8 9" key="1">
    <citation type="submission" date="2020-04" db="EMBL/GenBank/DDBJ databases">
        <title>Usitatibacter rugosus gen. nov., sp. nov. and Usitatibacter palustris sp. nov., novel members of Usitatibacteraceae fam. nov. within the order Nitrosomonadales isolated from soil.</title>
        <authorList>
            <person name="Huber K.J."/>
            <person name="Neumann-Schaal M."/>
            <person name="Geppert A."/>
            <person name="Luckner M."/>
            <person name="Wanner G."/>
            <person name="Overmann J."/>
        </authorList>
    </citation>
    <scope>NUCLEOTIDE SEQUENCE [LARGE SCALE GENOMIC DNA]</scope>
    <source>
        <strain evidence="8 9">Swamp67</strain>
    </source>
</reference>
<evidence type="ECO:0000313" key="8">
    <source>
        <dbReference type="EMBL" id="QJR13444.1"/>
    </source>
</evidence>
<organism evidence="8 9">
    <name type="scientific">Usitatibacter palustris</name>
    <dbReference type="NCBI Taxonomy" id="2732487"/>
    <lineage>
        <taxon>Bacteria</taxon>
        <taxon>Pseudomonadati</taxon>
        <taxon>Pseudomonadota</taxon>
        <taxon>Betaproteobacteria</taxon>
        <taxon>Nitrosomonadales</taxon>
        <taxon>Usitatibacteraceae</taxon>
        <taxon>Usitatibacter</taxon>
    </lineage>
</organism>
<feature type="transmembrane region" description="Helical" evidence="7">
    <location>
        <begin position="57"/>
        <end position="77"/>
    </location>
</feature>
<dbReference type="PANTHER" id="PTHR30589:SF0">
    <property type="entry name" value="PHOSPHATIDYLGLYCEROL--PROLIPOPROTEIN DIACYLGLYCERYL TRANSFERASE"/>
    <property type="match status" value="1"/>
</dbReference>
<evidence type="ECO:0000313" key="9">
    <source>
        <dbReference type="Proteomes" id="UP000503096"/>
    </source>
</evidence>
<dbReference type="UniPathway" id="UPA00664"/>
<keyword evidence="3 7" id="KW-0808">Transferase</keyword>
<dbReference type="GO" id="GO:0005886">
    <property type="term" value="C:plasma membrane"/>
    <property type="evidence" value="ECO:0007669"/>
    <property type="project" value="UniProtKB-SubCell"/>
</dbReference>
<dbReference type="KEGG" id="upl:DSM104440_00227"/>